<sequence length="94" mass="10138">MSKKSFVLGVALASTALFGCATMAQDRPYVDIGWHHGNLKNAQENIVAAFQYIQLAQRDNDGQLGGHAARAKELLTQANEELRLAADVANAEGR</sequence>
<comment type="caution">
    <text evidence="2">The sequence shown here is derived from an EMBL/GenBank/DDBJ whole genome shotgun (WGS) entry which is preliminary data.</text>
</comment>
<evidence type="ECO:0008006" key="4">
    <source>
        <dbReference type="Google" id="ProtNLM"/>
    </source>
</evidence>
<evidence type="ECO:0000313" key="3">
    <source>
        <dbReference type="Proteomes" id="UP000267077"/>
    </source>
</evidence>
<gene>
    <name evidence="2" type="ORF">EKH79_13705</name>
</gene>
<reference evidence="2 3" key="1">
    <citation type="submission" date="2018-12" db="EMBL/GenBank/DDBJ databases">
        <title>Dyella dinghuensis sp. nov. DHOA06 and Dyella choica sp. nov. 4M-K27, isolated from forest soil.</title>
        <authorList>
            <person name="Qiu L.-H."/>
            <person name="Gao Z.-H."/>
        </authorList>
    </citation>
    <scope>NUCLEOTIDE SEQUENCE [LARGE SCALE GENOMIC DNA]</scope>
    <source>
        <strain evidence="2 3">DHOA06</strain>
    </source>
</reference>
<evidence type="ECO:0000256" key="1">
    <source>
        <dbReference type="SAM" id="SignalP"/>
    </source>
</evidence>
<accession>A0A432LS90</accession>
<feature type="chain" id="PRO_5019173524" description="DUF4398 domain-containing protein" evidence="1">
    <location>
        <begin position="20"/>
        <end position="94"/>
    </location>
</feature>
<dbReference type="AlphaFoldDB" id="A0A432LS90"/>
<dbReference type="EMBL" id="RYZR01000006">
    <property type="protein sequence ID" value="RUL63439.1"/>
    <property type="molecule type" value="Genomic_DNA"/>
</dbReference>
<name>A0A432LS90_9GAMM</name>
<feature type="signal peptide" evidence="1">
    <location>
        <begin position="1"/>
        <end position="19"/>
    </location>
</feature>
<dbReference type="Proteomes" id="UP000267077">
    <property type="component" value="Unassembled WGS sequence"/>
</dbReference>
<dbReference type="OrthoDB" id="123338at2"/>
<protein>
    <recommendedName>
        <fullName evidence="4">DUF4398 domain-containing protein</fullName>
    </recommendedName>
</protein>
<dbReference type="PROSITE" id="PS51257">
    <property type="entry name" value="PROKAR_LIPOPROTEIN"/>
    <property type="match status" value="1"/>
</dbReference>
<dbReference type="RefSeq" id="WP_126674374.1">
    <property type="nucleotide sequence ID" value="NZ_RYZR01000006.1"/>
</dbReference>
<evidence type="ECO:0000313" key="2">
    <source>
        <dbReference type="EMBL" id="RUL63439.1"/>
    </source>
</evidence>
<keyword evidence="3" id="KW-1185">Reference proteome</keyword>
<organism evidence="2 3">
    <name type="scientific">Dyella dinghuensis</name>
    <dbReference type="NCBI Taxonomy" id="1920169"/>
    <lineage>
        <taxon>Bacteria</taxon>
        <taxon>Pseudomonadati</taxon>
        <taxon>Pseudomonadota</taxon>
        <taxon>Gammaproteobacteria</taxon>
        <taxon>Lysobacterales</taxon>
        <taxon>Rhodanobacteraceae</taxon>
        <taxon>Dyella</taxon>
    </lineage>
</organism>
<proteinExistence type="predicted"/>
<keyword evidence="1" id="KW-0732">Signal</keyword>